<comment type="subcellular location">
    <subcellularLocation>
        <location evidence="1">Nucleus</location>
    </subcellularLocation>
</comment>
<feature type="compositionally biased region" description="Polar residues" evidence="6">
    <location>
        <begin position="249"/>
        <end position="280"/>
    </location>
</feature>
<feature type="region of interest" description="Disordered" evidence="6">
    <location>
        <begin position="2008"/>
        <end position="2038"/>
    </location>
</feature>
<feature type="region of interest" description="Disordered" evidence="6">
    <location>
        <begin position="690"/>
        <end position="722"/>
    </location>
</feature>
<protein>
    <submittedName>
        <fullName evidence="8">VIRMA</fullName>
    </submittedName>
</protein>
<sequence>MADSNQTELLFFDTFSHENIEELNLDLVKFPRPAVLHEVHIVPLGTKVQAEVPGGTRLGATNPSSFKLELFVNNLRKPNAATFEKLGILEYKDNKDVMFIAEDLVPTNGLILKGWYTAITIAVFGNVAAIERVSPPPPPPPPQQPVHRIKASENHPQADKAPDWEPPRQQHPLDYIQQQQAQQQQQQQQQQTQQQPPQQQPPQQQSPVLHQPQHPPHTPQAQTPLLPLPHRPSDVYRQKDEIFDPRQPPSQVSRDLSTSDYSSTQREFPTNSRDSFGQRESSADRSDRGYRRDFGDFSSESKDPFDNSDFFDEQHRSTSSYERDREVHHRDGHSVQDGDSSRDYGSSRENNRELNGKDQRSRSPLRDRDWDRERDRYKERERTRDYLERDTRDRAKSPSSRSRSPTKSRTPPPVSPRQEPIEEVEAESAPANNEDIYSLTPVHSPNVMFFSDVENQEADDGYEDITSDDEEDGLICGDETDMQNVEYFDVSDSWNVSTSSFNPFQCDLTTLTHFMDPSLTPFECEKAKLLQADSVSNEMPTEAKTLLDYIEVFSTKEHRKKWVEAMETVPSLLDKGLSYFLYKDERKDVLKTLVEWCLEGLNLKKGIAQPETAFKVRHLKMGIRLAGALCSCDSQVASMVVENNVQHRLLDLYTSKNMSMSLKLQILHALDQTTRLQEGLLWFTATHPSKNPAQRQICKPDKNGEVRNDSKGDNDYLKDNDDAENMMDETEDDVDTVKSEIEEYSCYQRLVQIMMKREIVRVAVAGTALLRKIHTFEVLCNFYLTVEQLIDNMACLEENDVKMESEDSVNGGATDENEVDPIVSNVNNISDANADLLITYLDEITKVVTRAPFLIAQPRRSLPGNLIFEIRQHPHDIYPNLYAMCYSCQLLECLFVLLSSPATVNHFGLFVAIRDFFHQLLDTQRGLLFLCARPDTTNGILRVLTQMGDYNREDNSEDNPAQLLGLQLTYHLQTLQYVDQLADYHRKASLDKDIDDAEPLGLLHSMYSMTVNTLGRESVVNVLGLDQNLKVLLPFVEPTGDDIRDTRLKKSVCAGYVTELLLLLIRQSENMEMLQRFASQLLAISEDGKCLMNPPTPDQSTSKLQELQEWLNPTKKVPIFSHESLQPLILQLKMYADDILKLPRGLITVMRILNWLAVPPDCKYTQEKPIELKYKYVVIELLSADCFPLFTSFLQKLTEWLQRPWQQGIPQSNSQLFLVLAILKPALSIIHTTLAVLIMSRGSEFRDLTALPILFELHAVLCSVPSATPYLNDIQLIQRSIIDTLLSFTQPILMENEEGLSQSLWTLMMKELLKHTLTSPYRYLSGLLLLSDLLPLPLPIQIKEPLPPEENTLVVTIRKLWSAHLHPVTPQIHQVIHLLAVSSCVPLQQALRRVCWQIADLAAPSACMVTKCVLEMLEENLVSTFGNKEKSEEKKEGEKEAQEEEDDKSSSPQTVKLLNLLGHFLSQPSMKAAILCQLRSSIKAEDKTQDLLTLLVQFLNVQSEKSAQRIQEQEQIMTIIQNLCDPEITLVPAESSMSFMEQLSAAVPVSEHLNLIIAGILKHIGNIESSFTTILPSIRTLALLCEHDFGFFHVKNGLEKHSQVFCKLLTHLNNTYTKDNAECLPVLSSTIEFLRLLLTQSTDDDGGFGRTYTLGIHELRNVVCWGVGDEHHPLYDLEKVLEDCAKDDETLDSLLESSSALIQMLEDNKSENIENKDLVEPILPESETLSLLFNQRTVYVLTESDDERLSTAFWLSVANFDDNEIELDVVRCDLQELVSKYCPEFNLEEELKKGTVTTSYDGPPKPKRDRLGRRKSSEGVHFPRGKGSKQKFGASVRGGRGASRGMASNRSDPFRSRPPNTSRPPSMHVDDFNKLQKTSQQLMGPTGISRRPEKFPLIFQEMGRGRGRGFDRNQSFSRGRFFTPPGNYNRRNAGQFSHNTNKPVLSYYPQNTRGGGSGSGGGSGGGGGGGVNIYGNRTSLNFNNPRQFIRGGFSLYCSSLEKRTTVDRRTGRDNRFSLRGGRGGAGGGGAGSGGVLPGATGTVGGGGGGVGGGAGGSSGTGGANAAGGVSGGNSSHWFAAKAKEPDMRFQPTFRGRRDTNRHFRSFTK</sequence>
<dbReference type="Proteomes" id="UP000597762">
    <property type="component" value="Unassembled WGS sequence"/>
</dbReference>
<feature type="domain" description="Virilizer N-terminal" evidence="7">
    <location>
        <begin position="6"/>
        <end position="286"/>
    </location>
</feature>
<proteinExistence type="inferred from homology"/>
<feature type="compositionally biased region" description="Basic and acidic residues" evidence="6">
    <location>
        <begin position="231"/>
        <end position="244"/>
    </location>
</feature>
<feature type="compositionally biased region" description="Basic and acidic residues" evidence="6">
    <location>
        <begin position="698"/>
        <end position="720"/>
    </location>
</feature>
<feature type="compositionally biased region" description="Polar residues" evidence="6">
    <location>
        <begin position="1929"/>
        <end position="1941"/>
    </location>
</feature>
<evidence type="ECO:0000256" key="5">
    <source>
        <dbReference type="ARBA" id="ARBA00023242"/>
    </source>
</evidence>
<dbReference type="Pfam" id="PF15912">
    <property type="entry name" value="VIR_N"/>
    <property type="match status" value="1"/>
</dbReference>
<feature type="compositionally biased region" description="Basic residues" evidence="6">
    <location>
        <begin position="1805"/>
        <end position="1814"/>
    </location>
</feature>
<feature type="region of interest" description="Disordered" evidence="6">
    <location>
        <begin position="1796"/>
        <end position="1870"/>
    </location>
</feature>
<dbReference type="EMBL" id="CAHIKZ030000920">
    <property type="protein sequence ID" value="CAE1245085.1"/>
    <property type="molecule type" value="Genomic_DNA"/>
</dbReference>
<feature type="compositionally biased region" description="Gly residues" evidence="6">
    <location>
        <begin position="2020"/>
        <end position="2038"/>
    </location>
</feature>
<feature type="region of interest" description="Disordered" evidence="6">
    <location>
        <begin position="133"/>
        <end position="439"/>
    </location>
</feature>
<dbReference type="GO" id="GO:0036396">
    <property type="term" value="C:RNA N6-methyladenosine methyltransferase complex"/>
    <property type="evidence" value="ECO:0007669"/>
    <property type="project" value="TreeGrafter"/>
</dbReference>
<dbReference type="PANTHER" id="PTHR23185:SF0">
    <property type="entry name" value="PROTEIN VIRILIZER HOMOLOG"/>
    <property type="match status" value="1"/>
</dbReference>
<name>A0A812BX55_ACAPH</name>
<gene>
    <name evidence="8" type="ORF">SPHA_24591</name>
</gene>
<feature type="region of interest" description="Disordered" evidence="6">
    <location>
        <begin position="2052"/>
        <end position="2108"/>
    </location>
</feature>
<comment type="caution">
    <text evidence="8">The sequence shown here is derived from an EMBL/GenBank/DDBJ whole genome shotgun (WGS) entry which is preliminary data.</text>
</comment>
<dbReference type="GO" id="GO:0006397">
    <property type="term" value="P:mRNA processing"/>
    <property type="evidence" value="ECO:0007669"/>
    <property type="project" value="UniProtKB-KW"/>
</dbReference>
<feature type="compositionally biased region" description="Pro residues" evidence="6">
    <location>
        <begin position="134"/>
        <end position="144"/>
    </location>
</feature>
<organism evidence="8 9">
    <name type="scientific">Acanthosepion pharaonis</name>
    <name type="common">Pharaoh cuttlefish</name>
    <name type="synonym">Sepia pharaonis</name>
    <dbReference type="NCBI Taxonomy" id="158019"/>
    <lineage>
        <taxon>Eukaryota</taxon>
        <taxon>Metazoa</taxon>
        <taxon>Spiralia</taxon>
        <taxon>Lophotrochozoa</taxon>
        <taxon>Mollusca</taxon>
        <taxon>Cephalopoda</taxon>
        <taxon>Coleoidea</taxon>
        <taxon>Decapodiformes</taxon>
        <taxon>Sepiida</taxon>
        <taxon>Sepiina</taxon>
        <taxon>Sepiidae</taxon>
        <taxon>Acanthosepion</taxon>
    </lineage>
</organism>
<evidence type="ECO:0000259" key="7">
    <source>
        <dbReference type="Pfam" id="PF15912"/>
    </source>
</evidence>
<feature type="compositionally biased region" description="Basic and acidic residues" evidence="6">
    <location>
        <begin position="281"/>
        <end position="305"/>
    </location>
</feature>
<dbReference type="OrthoDB" id="2011702at2759"/>
<accession>A0A812BX55</accession>
<feature type="compositionally biased region" description="Basic and acidic residues" evidence="6">
    <location>
        <begin position="1427"/>
        <end position="1440"/>
    </location>
</feature>
<evidence type="ECO:0000313" key="9">
    <source>
        <dbReference type="Proteomes" id="UP000597762"/>
    </source>
</evidence>
<feature type="compositionally biased region" description="Low complexity" evidence="6">
    <location>
        <begin position="177"/>
        <end position="212"/>
    </location>
</feature>
<feature type="compositionally biased region" description="Basic and acidic residues" evidence="6">
    <location>
        <begin position="312"/>
        <end position="396"/>
    </location>
</feature>
<feature type="compositionally biased region" description="Low complexity" evidence="6">
    <location>
        <begin position="1843"/>
        <end position="1866"/>
    </location>
</feature>
<feature type="compositionally biased region" description="Gly residues" evidence="6">
    <location>
        <begin position="2052"/>
        <end position="2071"/>
    </location>
</feature>
<dbReference type="GO" id="GO:0003723">
    <property type="term" value="F:RNA binding"/>
    <property type="evidence" value="ECO:0007669"/>
    <property type="project" value="TreeGrafter"/>
</dbReference>
<feature type="compositionally biased region" description="Basic and acidic residues" evidence="6">
    <location>
        <begin position="150"/>
        <end position="168"/>
    </location>
</feature>
<evidence type="ECO:0000256" key="4">
    <source>
        <dbReference type="ARBA" id="ARBA00023187"/>
    </source>
</evidence>
<feature type="region of interest" description="Disordered" evidence="6">
    <location>
        <begin position="1427"/>
        <end position="1452"/>
    </location>
</feature>
<keyword evidence="4" id="KW-0508">mRNA splicing</keyword>
<dbReference type="GO" id="GO:0005634">
    <property type="term" value="C:nucleus"/>
    <property type="evidence" value="ECO:0007669"/>
    <property type="project" value="UniProtKB-SubCell"/>
</dbReference>
<comment type="similarity">
    <text evidence="2">Belongs to the vir family.</text>
</comment>
<evidence type="ECO:0000256" key="1">
    <source>
        <dbReference type="ARBA" id="ARBA00004123"/>
    </source>
</evidence>
<dbReference type="GO" id="GO:0008380">
    <property type="term" value="P:RNA splicing"/>
    <property type="evidence" value="ECO:0007669"/>
    <property type="project" value="UniProtKB-KW"/>
</dbReference>
<keyword evidence="3" id="KW-0507">mRNA processing</keyword>
<feature type="compositionally biased region" description="Low complexity" evidence="6">
    <location>
        <begin position="397"/>
        <end position="409"/>
    </location>
</feature>
<evidence type="ECO:0000313" key="8">
    <source>
        <dbReference type="EMBL" id="CAE1245085.1"/>
    </source>
</evidence>
<dbReference type="InterPro" id="IPR031801">
    <property type="entry name" value="VIR_N"/>
</dbReference>
<evidence type="ECO:0000256" key="3">
    <source>
        <dbReference type="ARBA" id="ARBA00022664"/>
    </source>
</evidence>
<dbReference type="PANTHER" id="PTHR23185">
    <property type="entry name" value="PROTEIN VIRILIZER HOMOLOG"/>
    <property type="match status" value="1"/>
</dbReference>
<keyword evidence="9" id="KW-1185">Reference proteome</keyword>
<evidence type="ECO:0000256" key="2">
    <source>
        <dbReference type="ARBA" id="ARBA00008371"/>
    </source>
</evidence>
<keyword evidence="5" id="KW-0539">Nucleus</keyword>
<reference evidence="8" key="1">
    <citation type="submission" date="2021-01" db="EMBL/GenBank/DDBJ databases">
        <authorList>
            <person name="Li R."/>
            <person name="Bekaert M."/>
        </authorList>
    </citation>
    <scope>NUCLEOTIDE SEQUENCE</scope>
    <source>
        <strain evidence="8">Farmed</strain>
    </source>
</reference>
<evidence type="ECO:0000256" key="6">
    <source>
        <dbReference type="SAM" id="MobiDB-lite"/>
    </source>
</evidence>
<dbReference type="InterPro" id="IPR026736">
    <property type="entry name" value="Virilizer"/>
</dbReference>
<feature type="region of interest" description="Disordered" evidence="6">
    <location>
        <begin position="1904"/>
        <end position="1941"/>
    </location>
</feature>